<keyword evidence="5" id="KW-0119">Carbohydrate metabolism</keyword>
<dbReference type="Pfam" id="PF02781">
    <property type="entry name" value="G6PD_C"/>
    <property type="match status" value="1"/>
</dbReference>
<comment type="caution">
    <text evidence="8">The sequence shown here is derived from an EMBL/GenBank/DDBJ whole genome shotgun (WGS) entry which is preliminary data.</text>
</comment>
<dbReference type="AlphaFoldDB" id="A0A927PNB1"/>
<protein>
    <submittedName>
        <fullName evidence="8">Glucose-6-phosphate dehydrogenase</fullName>
        <ecNumber evidence="8">1.1.1.49</ecNumber>
    </submittedName>
</protein>
<feature type="domain" description="Glucose-6-phosphate dehydrogenase C-terminal" evidence="7">
    <location>
        <begin position="195"/>
        <end position="469"/>
    </location>
</feature>
<dbReference type="EC" id="1.1.1.49" evidence="8"/>
<dbReference type="GO" id="GO:0006006">
    <property type="term" value="P:glucose metabolic process"/>
    <property type="evidence" value="ECO:0007669"/>
    <property type="project" value="UniProtKB-KW"/>
</dbReference>
<evidence type="ECO:0000259" key="7">
    <source>
        <dbReference type="Pfam" id="PF02781"/>
    </source>
</evidence>
<evidence type="ECO:0000256" key="4">
    <source>
        <dbReference type="ARBA" id="ARBA00023002"/>
    </source>
</evidence>
<dbReference type="InterPro" id="IPR022675">
    <property type="entry name" value="G6P_DH_C"/>
</dbReference>
<dbReference type="EMBL" id="JACYWE010000008">
    <property type="protein sequence ID" value="MBD8507486.1"/>
    <property type="molecule type" value="Genomic_DNA"/>
</dbReference>
<accession>A0A927PNB1</accession>
<comment type="pathway">
    <text evidence="1">Carbohydrate degradation; pentose phosphate pathway; D-ribulose 5-phosphate from D-glucose 6-phosphate (oxidative stage): step 1/3.</text>
</comment>
<dbReference type="GO" id="GO:0050661">
    <property type="term" value="F:NADP binding"/>
    <property type="evidence" value="ECO:0007669"/>
    <property type="project" value="InterPro"/>
</dbReference>
<dbReference type="GO" id="GO:0005829">
    <property type="term" value="C:cytosol"/>
    <property type="evidence" value="ECO:0007669"/>
    <property type="project" value="TreeGrafter"/>
</dbReference>
<dbReference type="InterPro" id="IPR036291">
    <property type="entry name" value="NAD(P)-bd_dom_sf"/>
</dbReference>
<dbReference type="PIRSF" id="PIRSF000110">
    <property type="entry name" value="G6PD"/>
    <property type="match status" value="1"/>
</dbReference>
<keyword evidence="9" id="KW-1185">Reference proteome</keyword>
<evidence type="ECO:0000256" key="5">
    <source>
        <dbReference type="ARBA" id="ARBA00023277"/>
    </source>
</evidence>
<dbReference type="Gene3D" id="3.40.50.720">
    <property type="entry name" value="NAD(P)-binding Rossmann-like Domain"/>
    <property type="match status" value="1"/>
</dbReference>
<name>A0A927PNB1_9ACTN</name>
<dbReference type="InterPro" id="IPR001282">
    <property type="entry name" value="G6P_DH"/>
</dbReference>
<dbReference type="PANTHER" id="PTHR23429:SF0">
    <property type="entry name" value="GLUCOSE-6-PHOSPHATE 1-DEHYDROGENASE"/>
    <property type="match status" value="1"/>
</dbReference>
<gene>
    <name evidence="8" type="ORF">HT102_13440</name>
</gene>
<keyword evidence="2" id="KW-0313">Glucose metabolism</keyword>
<sequence>MSKRNRPDSPNVGLVKTRTLLVLGANGDLANRLLLPGLRSLLDAEPDLDVRLIGAGRKDIPHADWKRALEKTLRIDDRPASDSAKARLRGVIDSSRYLQADVGDPAALRELIGACPTAPAVYFALPPAVAIAACEAMRGIELPTGTVLALEKPFGTSVATARQLNDLLATLVPEQQVYRVDHFLGKSTVLNLLGLRFANRIFEPVWNSTSVDHVEIVYDEKLGLEERAGYYDHAGALTDMIQSHLLLVLALVCIEPPAGLDAEDLRGEMAQVLRATRPYGGDPAAASRRARYTAGSIEGREFPSYADEDGIDPARGTETLAEVTVGVENWRWSGVPFTLRSGKALGDARKEIIITFKPVPHLPTGFLGCASPPRLRIILGPDCLHLDLNINGAGDPFTLEPVTLSARFAEGDMTPYGEVLDGILDGDPLLSIRGDVAEQCWRIIEPVQQAWRKGAVPLEEYPAGTPGPAGWGAR</sequence>
<dbReference type="SUPFAM" id="SSF51735">
    <property type="entry name" value="NAD(P)-binding Rossmann-fold domains"/>
    <property type="match status" value="1"/>
</dbReference>
<evidence type="ECO:0000256" key="3">
    <source>
        <dbReference type="ARBA" id="ARBA00022857"/>
    </source>
</evidence>
<dbReference type="GO" id="GO:0009051">
    <property type="term" value="P:pentose-phosphate shunt, oxidative branch"/>
    <property type="evidence" value="ECO:0007669"/>
    <property type="project" value="TreeGrafter"/>
</dbReference>
<evidence type="ECO:0000256" key="2">
    <source>
        <dbReference type="ARBA" id="ARBA00022526"/>
    </source>
</evidence>
<keyword evidence="4 8" id="KW-0560">Oxidoreductase</keyword>
<organism evidence="8 9">
    <name type="scientific">Lolliginicoccus lacisalsi</name>
    <dbReference type="NCBI Taxonomy" id="2742202"/>
    <lineage>
        <taxon>Bacteria</taxon>
        <taxon>Bacillati</taxon>
        <taxon>Actinomycetota</taxon>
        <taxon>Actinomycetes</taxon>
        <taxon>Mycobacteriales</taxon>
        <taxon>Hoyosellaceae</taxon>
        <taxon>Lolliginicoccus</taxon>
    </lineage>
</organism>
<dbReference type="SUPFAM" id="SSF55347">
    <property type="entry name" value="Glyceraldehyde-3-phosphate dehydrogenase-like, C-terminal domain"/>
    <property type="match status" value="1"/>
</dbReference>
<dbReference type="Proteomes" id="UP000642993">
    <property type="component" value="Unassembled WGS sequence"/>
</dbReference>
<reference evidence="8" key="1">
    <citation type="submission" date="2020-09" db="EMBL/GenBank/DDBJ databases">
        <title>Hoyosella lacisalsi sp. nov., a halotolerant actinobacterium isolated from soil of Lake Gudzhirganskoe.</title>
        <authorList>
            <person name="Yang Q."/>
            <person name="Guo P.Y."/>
            <person name="Liu S.W."/>
            <person name="Li F.N."/>
            <person name="Sun C.H."/>
        </authorList>
    </citation>
    <scope>NUCLEOTIDE SEQUENCE</scope>
    <source>
        <strain evidence="8">G463</strain>
    </source>
</reference>
<evidence type="ECO:0000256" key="1">
    <source>
        <dbReference type="ARBA" id="ARBA00004937"/>
    </source>
</evidence>
<evidence type="ECO:0000313" key="9">
    <source>
        <dbReference type="Proteomes" id="UP000642993"/>
    </source>
</evidence>
<dbReference type="Pfam" id="PF00479">
    <property type="entry name" value="G6PD_N"/>
    <property type="match status" value="1"/>
</dbReference>
<dbReference type="PRINTS" id="PR00079">
    <property type="entry name" value="G6PDHDRGNASE"/>
</dbReference>
<dbReference type="GO" id="GO:0004345">
    <property type="term" value="F:glucose-6-phosphate dehydrogenase activity"/>
    <property type="evidence" value="ECO:0007669"/>
    <property type="project" value="UniProtKB-EC"/>
</dbReference>
<dbReference type="InterPro" id="IPR022674">
    <property type="entry name" value="G6P_DH_NAD-bd"/>
</dbReference>
<feature type="domain" description="Glucose-6-phosphate dehydrogenase NAD-binding" evidence="6">
    <location>
        <begin position="22"/>
        <end position="191"/>
    </location>
</feature>
<dbReference type="PANTHER" id="PTHR23429">
    <property type="entry name" value="GLUCOSE-6-PHOSPHATE 1-DEHYDROGENASE G6PD"/>
    <property type="match status" value="1"/>
</dbReference>
<evidence type="ECO:0000259" key="6">
    <source>
        <dbReference type="Pfam" id="PF00479"/>
    </source>
</evidence>
<proteinExistence type="predicted"/>
<dbReference type="Gene3D" id="3.30.360.10">
    <property type="entry name" value="Dihydrodipicolinate Reductase, domain 2"/>
    <property type="match status" value="1"/>
</dbReference>
<evidence type="ECO:0000313" key="8">
    <source>
        <dbReference type="EMBL" id="MBD8507486.1"/>
    </source>
</evidence>
<dbReference type="NCBIfam" id="NF009492">
    <property type="entry name" value="PRK12853.1-3"/>
    <property type="match status" value="1"/>
</dbReference>
<keyword evidence="3" id="KW-0521">NADP</keyword>